<evidence type="ECO:0000313" key="3">
    <source>
        <dbReference type="Proteomes" id="UP000031030"/>
    </source>
</evidence>
<dbReference type="InterPro" id="IPR012902">
    <property type="entry name" value="N_methyl_site"/>
</dbReference>
<organism evidence="2 3">
    <name type="scientific">Microbacterium mangrovi</name>
    <dbReference type="NCBI Taxonomy" id="1348253"/>
    <lineage>
        <taxon>Bacteria</taxon>
        <taxon>Bacillati</taxon>
        <taxon>Actinomycetota</taxon>
        <taxon>Actinomycetes</taxon>
        <taxon>Micrococcales</taxon>
        <taxon>Microbacteriaceae</taxon>
        <taxon>Microbacterium</taxon>
    </lineage>
</organism>
<proteinExistence type="predicted"/>
<reference evidence="2 3" key="1">
    <citation type="submission" date="2014-11" db="EMBL/GenBank/DDBJ databases">
        <title>Genome sequence of Microbacterium mangrovi MUSC 115(T).</title>
        <authorList>
            <person name="Lee L.-H."/>
        </authorList>
    </citation>
    <scope>NUCLEOTIDE SEQUENCE [LARGE SCALE GENOMIC DNA]</scope>
    <source>
        <strain evidence="2 3">MUSC 115</strain>
    </source>
</reference>
<gene>
    <name evidence="2" type="ORF">LK09_03960</name>
</gene>
<evidence type="ECO:0000313" key="2">
    <source>
        <dbReference type="EMBL" id="KHK99170.1"/>
    </source>
</evidence>
<dbReference type="STRING" id="1348253.LK09_03960"/>
<dbReference type="Proteomes" id="UP000031030">
    <property type="component" value="Unassembled WGS sequence"/>
</dbReference>
<accession>A0A0B2A7T9</accession>
<dbReference type="Gene3D" id="3.30.700.10">
    <property type="entry name" value="Glycoprotein, Type 4 Pilin"/>
    <property type="match status" value="1"/>
</dbReference>
<evidence type="ECO:0000256" key="1">
    <source>
        <dbReference type="SAM" id="Phobius"/>
    </source>
</evidence>
<dbReference type="EMBL" id="JTDK01000005">
    <property type="protein sequence ID" value="KHK99170.1"/>
    <property type="molecule type" value="Genomic_DNA"/>
</dbReference>
<keyword evidence="1" id="KW-0812">Transmembrane</keyword>
<dbReference type="OrthoDB" id="5073541at2"/>
<evidence type="ECO:0008006" key="4">
    <source>
        <dbReference type="Google" id="ProtNLM"/>
    </source>
</evidence>
<keyword evidence="1" id="KW-0472">Membrane</keyword>
<protein>
    <recommendedName>
        <fullName evidence="4">Prepilin-type N-terminal cleavage/methylation domain-containing protein</fullName>
    </recommendedName>
</protein>
<dbReference type="SUPFAM" id="SSF54523">
    <property type="entry name" value="Pili subunits"/>
    <property type="match status" value="1"/>
</dbReference>
<dbReference type="AlphaFoldDB" id="A0A0B2A7T9"/>
<dbReference type="RefSeq" id="WP_039396265.1">
    <property type="nucleotide sequence ID" value="NZ_JTDK01000005.1"/>
</dbReference>
<keyword evidence="1" id="KW-1133">Transmembrane helix</keyword>
<dbReference type="Pfam" id="PF07963">
    <property type="entry name" value="N_methyl"/>
    <property type="match status" value="1"/>
</dbReference>
<name>A0A0B2A7T9_9MICO</name>
<dbReference type="InterPro" id="IPR045584">
    <property type="entry name" value="Pilin-like"/>
</dbReference>
<comment type="caution">
    <text evidence="2">The sequence shown here is derived from an EMBL/GenBank/DDBJ whole genome shotgun (WGS) entry which is preliminary data.</text>
</comment>
<feature type="transmembrane region" description="Helical" evidence="1">
    <location>
        <begin position="21"/>
        <end position="43"/>
    </location>
</feature>
<dbReference type="NCBIfam" id="TIGR02532">
    <property type="entry name" value="IV_pilin_GFxxxE"/>
    <property type="match status" value="1"/>
</dbReference>
<keyword evidence="3" id="KW-1185">Reference proteome</keyword>
<sequence>MQVVIQMRVKAVTGDDAGFGLVELMIAIFLLAIISIALIPALYNSIRYSADQSTTATATRQLNALVEQARQAGTCSALVAAKTPSATPYKNGAGATFTTSGTLVPGPNSSGICPAATVEHLTITATDSNGKTLATVDALVYLP</sequence>